<dbReference type="OrthoDB" id="1953004at2"/>
<dbReference type="InterPro" id="IPR046105">
    <property type="entry name" value="DUF6042"/>
</dbReference>
<dbReference type="eggNOG" id="ENOG503275F">
    <property type="taxonomic scope" value="Bacteria"/>
</dbReference>
<dbReference type="Pfam" id="PF19508">
    <property type="entry name" value="DUF6042"/>
    <property type="match status" value="1"/>
</dbReference>
<protein>
    <submittedName>
        <fullName evidence="1">Uncharacterized protein</fullName>
    </submittedName>
</protein>
<dbReference type="RefSeq" id="WP_014966390.1">
    <property type="nucleotide sequence ID" value="NC_018664.1"/>
</dbReference>
<keyword evidence="2" id="KW-1185">Reference proteome</keyword>
<evidence type="ECO:0000313" key="2">
    <source>
        <dbReference type="Proteomes" id="UP000006094"/>
    </source>
</evidence>
<evidence type="ECO:0000313" key="1">
    <source>
        <dbReference type="EMBL" id="AFS77253.1"/>
    </source>
</evidence>
<dbReference type="PATRIC" id="fig|1128398.3.peg.176"/>
<name>K0ATS6_GOTA9</name>
<reference evidence="1 2" key="1">
    <citation type="journal article" date="2012" name="PLoS ONE">
        <title>The purine-utilizing bacterium Clostridium acidurici 9a: a genome-guided metabolic reconsideration.</title>
        <authorList>
            <person name="Hartwich K."/>
            <person name="Poehlein A."/>
            <person name="Daniel R."/>
        </authorList>
    </citation>
    <scope>NUCLEOTIDE SEQUENCE [LARGE SCALE GENOMIC DNA]</scope>
    <source>
        <strain evidence="2">ATCC 7906 / DSM 604 / BCRC 14475 / CIP 104303 / KCTC 5404 / NCIMB 10678 / 9a</strain>
    </source>
</reference>
<dbReference type="Proteomes" id="UP000006094">
    <property type="component" value="Chromosome"/>
</dbReference>
<sequence>MSEENNIKVPGEISEYLWTRYLPETTYKVYALIAYLNKKRAILDAQIEIENNIPRVIQEKKDILNKLGFKYPENRQEDIDLLLKYNLIEMSKDEDGEDIYVHVYPIKRPQEVLNIDEEELKTLDNIKFEIKHEQALNMLFTLILNNNGKLTCSVDHITKTTKVKLTEVKEVMNYLLSEEGSIKVTGNKDIKKLKKTIKYI</sequence>
<dbReference type="EMBL" id="CP003326">
    <property type="protein sequence ID" value="AFS77253.1"/>
    <property type="molecule type" value="Genomic_DNA"/>
</dbReference>
<proteinExistence type="predicted"/>
<dbReference type="KEGG" id="cad:Curi_c01730"/>
<dbReference type="HOGENOM" id="CLU_1253759_0_0_9"/>
<dbReference type="AlphaFoldDB" id="K0ATS6"/>
<accession>K0ATS6</accession>
<organism evidence="1 2">
    <name type="scientific">Gottschalkia acidurici (strain ATCC 7906 / DSM 604 / BCRC 14475 / CIP 104303 / KCTC 5404 / NCIMB 10678 / 9a)</name>
    <name type="common">Clostridium acidurici</name>
    <dbReference type="NCBI Taxonomy" id="1128398"/>
    <lineage>
        <taxon>Bacteria</taxon>
        <taxon>Bacillati</taxon>
        <taxon>Bacillota</taxon>
        <taxon>Tissierellia</taxon>
        <taxon>Tissierellales</taxon>
        <taxon>Gottschalkiaceae</taxon>
        <taxon>Gottschalkia</taxon>
    </lineage>
</organism>
<gene>
    <name evidence="1" type="ordered locus">Curi_c01730</name>
</gene>